<organism evidence="3 4">
    <name type="scientific">Apiospora phragmitis</name>
    <dbReference type="NCBI Taxonomy" id="2905665"/>
    <lineage>
        <taxon>Eukaryota</taxon>
        <taxon>Fungi</taxon>
        <taxon>Dikarya</taxon>
        <taxon>Ascomycota</taxon>
        <taxon>Pezizomycotina</taxon>
        <taxon>Sordariomycetes</taxon>
        <taxon>Xylariomycetidae</taxon>
        <taxon>Amphisphaeriales</taxon>
        <taxon>Apiosporaceae</taxon>
        <taxon>Apiospora</taxon>
    </lineage>
</organism>
<protein>
    <submittedName>
        <fullName evidence="3">Uncharacterized protein</fullName>
    </submittedName>
</protein>
<dbReference type="EMBL" id="JAQQWL010000003">
    <property type="protein sequence ID" value="KAK8079185.1"/>
    <property type="molecule type" value="Genomic_DNA"/>
</dbReference>
<dbReference type="GeneID" id="92087464"/>
<feature type="region of interest" description="Disordered" evidence="2">
    <location>
        <begin position="99"/>
        <end position="123"/>
    </location>
</feature>
<reference evidence="3 4" key="1">
    <citation type="submission" date="2023-01" db="EMBL/GenBank/DDBJ databases">
        <title>Analysis of 21 Apiospora genomes using comparative genomics revels a genus with tremendous synthesis potential of carbohydrate active enzymes and secondary metabolites.</title>
        <authorList>
            <person name="Sorensen T."/>
        </authorList>
    </citation>
    <scope>NUCLEOTIDE SEQUENCE [LARGE SCALE GENOMIC DNA]</scope>
    <source>
        <strain evidence="3 4">CBS 135458</strain>
    </source>
</reference>
<evidence type="ECO:0000313" key="3">
    <source>
        <dbReference type="EMBL" id="KAK8079185.1"/>
    </source>
</evidence>
<proteinExistence type="predicted"/>
<dbReference type="InterPro" id="IPR050317">
    <property type="entry name" value="Plant_Fungal_Acyltransferase"/>
</dbReference>
<keyword evidence="1" id="KW-0808">Transferase</keyword>
<dbReference type="PANTHER" id="PTHR31642:SF310">
    <property type="entry name" value="FATTY ALCOHOL:CAFFEOYL-COA ACYLTRANSFERASE"/>
    <property type="match status" value="1"/>
</dbReference>
<dbReference type="Gene3D" id="3.30.559.10">
    <property type="entry name" value="Chloramphenicol acetyltransferase-like domain"/>
    <property type="match status" value="2"/>
</dbReference>
<dbReference type="RefSeq" id="XP_066720256.1">
    <property type="nucleotide sequence ID" value="XM_066854401.1"/>
</dbReference>
<sequence>MVVNVFNGFKFLDMYGAMALEPETRYISLGPLDHIAPCNIPQSIIYLGLKQHIDPKDAFVCLREGLCRTIHQAPWLNGRVHFQSRDAPGWRPGQLEIRYKAPPDQEGGGGPSNHSPSSFSSSDYDDAIPLRFKELPSTTSYNELREAGFPLDRFEDEALLWTSPFQPDFGSGVEVLAAQANFLPGGCLLVLSIAPPASDGTAMLNVTRLWADHCSSILHDRVAMTTTGHQKPLFSPAVGVDREALDRVLAEAMNSSKTPEPPNINQATDSLHLVGMDEFQEFTSKDENLQLDGGAEAGATLATSHHNDDFQGSGMEPSMFYMPQPMYAKLRQELVSVHNGTDVSGNDVICAFIWRSVLRARTAVRGAQKPEVAADLPETTATLAVPFDARRDLAHLLSAQYLGNLNFEHIFTLPLRTLISPETTVAWVAKTIRTEITRQTQAAALLEAYGRLRSVAAYDPSRVQIRASCLPTESPSVGILSPMTLPFNGTCFGEPLFTNGGRPEAFRPMMGMCNRRYRTSFVIPRKQHGGIDFVMTLSEEERAFLQDDDEFNRYAFSTT</sequence>
<name>A0ABR1W6R8_9PEZI</name>
<evidence type="ECO:0000256" key="2">
    <source>
        <dbReference type="SAM" id="MobiDB-lite"/>
    </source>
</evidence>
<comment type="caution">
    <text evidence="3">The sequence shown here is derived from an EMBL/GenBank/DDBJ whole genome shotgun (WGS) entry which is preliminary data.</text>
</comment>
<evidence type="ECO:0000256" key="1">
    <source>
        <dbReference type="ARBA" id="ARBA00022679"/>
    </source>
</evidence>
<evidence type="ECO:0000313" key="4">
    <source>
        <dbReference type="Proteomes" id="UP001480595"/>
    </source>
</evidence>
<dbReference type="InterPro" id="IPR023213">
    <property type="entry name" value="CAT-like_dom_sf"/>
</dbReference>
<feature type="compositionally biased region" description="Low complexity" evidence="2">
    <location>
        <begin position="112"/>
        <end position="122"/>
    </location>
</feature>
<gene>
    <name evidence="3" type="ORF">PG994_002992</name>
</gene>
<dbReference type="Pfam" id="PF02458">
    <property type="entry name" value="Transferase"/>
    <property type="match status" value="1"/>
</dbReference>
<accession>A0ABR1W6R8</accession>
<dbReference type="Proteomes" id="UP001480595">
    <property type="component" value="Unassembled WGS sequence"/>
</dbReference>
<dbReference type="PANTHER" id="PTHR31642">
    <property type="entry name" value="TRICHOTHECENE 3-O-ACETYLTRANSFERASE"/>
    <property type="match status" value="1"/>
</dbReference>
<keyword evidence="4" id="KW-1185">Reference proteome</keyword>